<dbReference type="Pfam" id="PF14007">
    <property type="entry name" value="YtpI"/>
    <property type="match status" value="1"/>
</dbReference>
<feature type="transmembrane region" description="Helical" evidence="1">
    <location>
        <begin position="45"/>
        <end position="62"/>
    </location>
</feature>
<keyword evidence="1" id="KW-1133">Transmembrane helix</keyword>
<proteinExistence type="predicted"/>
<sequence>MLGIIRYVLFAVLVISCITAALYSIRARKMSDPLDRGIFHASTNIYMGIMLVALSFIAMLMFSGSTPAVIVEAVFMVMGAFNIFAGIRSKSYYSRQKSARS</sequence>
<evidence type="ECO:0000256" key="1">
    <source>
        <dbReference type="SAM" id="Phobius"/>
    </source>
</evidence>
<reference evidence="2 3" key="1">
    <citation type="submission" date="2017-04" db="EMBL/GenBank/DDBJ databases">
        <authorList>
            <person name="Afonso C.L."/>
            <person name="Miller P.J."/>
            <person name="Scott M.A."/>
            <person name="Spackman E."/>
            <person name="Goraichik I."/>
            <person name="Dimitrov K.M."/>
            <person name="Suarez D.L."/>
            <person name="Swayne D.E."/>
        </authorList>
    </citation>
    <scope>NUCLEOTIDE SEQUENCE [LARGE SCALE GENOMIC DNA]</scope>
    <source>
        <strain evidence="2 3">N3/975</strain>
    </source>
</reference>
<feature type="transmembrane region" description="Helical" evidence="1">
    <location>
        <begin position="68"/>
        <end position="87"/>
    </location>
</feature>
<dbReference type="EMBL" id="LT840184">
    <property type="protein sequence ID" value="SMF76574.1"/>
    <property type="molecule type" value="Genomic_DNA"/>
</dbReference>
<accession>A0A1X7GYL3</accession>
<keyword evidence="1" id="KW-0812">Transmembrane</keyword>
<gene>
    <name evidence="2" type="ORF">SAMN05661091_1326</name>
</gene>
<keyword evidence="3" id="KW-1185">Reference proteome</keyword>
<dbReference type="Proteomes" id="UP000192940">
    <property type="component" value="Chromosome I"/>
</dbReference>
<dbReference type="AlphaFoldDB" id="A0A1X7GYL3"/>
<protein>
    <submittedName>
        <fullName evidence="2">YtpI-like protein</fullName>
    </submittedName>
</protein>
<evidence type="ECO:0000313" key="3">
    <source>
        <dbReference type="Proteomes" id="UP000192940"/>
    </source>
</evidence>
<keyword evidence="1" id="KW-0472">Membrane</keyword>
<organism evidence="2 3">
    <name type="scientific">Paenibacillus uliginis N3/975</name>
    <dbReference type="NCBI Taxonomy" id="1313296"/>
    <lineage>
        <taxon>Bacteria</taxon>
        <taxon>Bacillati</taxon>
        <taxon>Bacillota</taxon>
        <taxon>Bacilli</taxon>
        <taxon>Bacillales</taxon>
        <taxon>Paenibacillaceae</taxon>
        <taxon>Paenibacillus</taxon>
    </lineage>
</organism>
<evidence type="ECO:0000313" key="2">
    <source>
        <dbReference type="EMBL" id="SMF76574.1"/>
    </source>
</evidence>
<dbReference type="STRING" id="1313296.SAMN05661091_1326"/>
<name>A0A1X7GYL3_9BACL</name>
<dbReference type="PROSITE" id="PS51257">
    <property type="entry name" value="PROKAR_LIPOPROTEIN"/>
    <property type="match status" value="1"/>
</dbReference>
<feature type="transmembrane region" description="Helical" evidence="1">
    <location>
        <begin position="6"/>
        <end position="25"/>
    </location>
</feature>
<dbReference type="InterPro" id="IPR025618">
    <property type="entry name" value="YtpI"/>
</dbReference>